<dbReference type="CDD" id="cd02440">
    <property type="entry name" value="AdoMet_MTases"/>
    <property type="match status" value="1"/>
</dbReference>
<reference evidence="2 3" key="1">
    <citation type="submission" date="2019-09" db="EMBL/GenBank/DDBJ databases">
        <title>Paraburkholderia podalyriae sp. nov., A South African Podalyria-associated rhizobium.</title>
        <authorList>
            <person name="Mavima L."/>
            <person name="Beukes C.W."/>
            <person name="Palmer M."/>
            <person name="De Meyer S.E."/>
            <person name="James E.K."/>
            <person name="Maluk M."/>
            <person name="Avontuur J.R."/>
            <person name="Chan W.Y."/>
            <person name="Venter S.N."/>
            <person name="Steenkamp E.T."/>
        </authorList>
    </citation>
    <scope>NUCLEOTIDE SEQUENCE [LARGE SCALE GENOMIC DNA]</scope>
    <source>
        <strain evidence="2 3">WC7.3b</strain>
    </source>
</reference>
<sequence>MAEGAEAFDAIVEVGGGTGAITQALANRNPEARLVVFELSEQLADGLHARFPHAQVVAGAFHENVSVLHDLPPKTVVVSGLPFRSLPARIVRPTVDALADVLRADQARRLVQFSYRLRAPFAAPADFVWRRVCTVWRNAPPANVWELHGKPVSA</sequence>
<dbReference type="Proteomes" id="UP000736373">
    <property type="component" value="Unassembled WGS sequence"/>
</dbReference>
<comment type="caution">
    <text evidence="2">The sequence shown here is derived from an EMBL/GenBank/DDBJ whole genome shotgun (WGS) entry which is preliminary data.</text>
</comment>
<dbReference type="InterPro" id="IPR029063">
    <property type="entry name" value="SAM-dependent_MTases_sf"/>
</dbReference>
<name>A0ABR7PGW2_9BURK</name>
<dbReference type="InterPro" id="IPR001077">
    <property type="entry name" value="COMT_C"/>
</dbReference>
<evidence type="ECO:0000313" key="3">
    <source>
        <dbReference type="Proteomes" id="UP000736373"/>
    </source>
</evidence>
<organism evidence="2 3">
    <name type="scientific">Paraburkholderia podalyriae</name>
    <dbReference type="NCBI Taxonomy" id="1938811"/>
    <lineage>
        <taxon>Bacteria</taxon>
        <taxon>Pseudomonadati</taxon>
        <taxon>Pseudomonadota</taxon>
        <taxon>Betaproteobacteria</taxon>
        <taxon>Burkholderiales</taxon>
        <taxon>Burkholderiaceae</taxon>
        <taxon>Paraburkholderia</taxon>
    </lineage>
</organism>
<dbReference type="EMBL" id="VZQQ01000002">
    <property type="protein sequence ID" value="MBC8745610.1"/>
    <property type="molecule type" value="Genomic_DNA"/>
</dbReference>
<dbReference type="SUPFAM" id="SSF53335">
    <property type="entry name" value="S-adenosyl-L-methionine-dependent methyltransferases"/>
    <property type="match status" value="1"/>
</dbReference>
<feature type="domain" description="O-methyltransferase C-terminal" evidence="1">
    <location>
        <begin position="6"/>
        <end position="47"/>
    </location>
</feature>
<keyword evidence="3" id="KW-1185">Reference proteome</keyword>
<evidence type="ECO:0000313" key="2">
    <source>
        <dbReference type="EMBL" id="MBC8745610.1"/>
    </source>
</evidence>
<proteinExistence type="predicted"/>
<evidence type="ECO:0000259" key="1">
    <source>
        <dbReference type="Pfam" id="PF00891"/>
    </source>
</evidence>
<gene>
    <name evidence="2" type="ORF">F6X42_02865</name>
</gene>
<accession>A0ABR7PGW2</accession>
<dbReference type="Gene3D" id="3.40.50.150">
    <property type="entry name" value="Vaccinia Virus protein VP39"/>
    <property type="match status" value="1"/>
</dbReference>
<protein>
    <recommendedName>
        <fullName evidence="1">O-methyltransferase C-terminal domain-containing protein</fullName>
    </recommendedName>
</protein>
<dbReference type="Pfam" id="PF00891">
    <property type="entry name" value="Methyltransf_2"/>
    <property type="match status" value="1"/>
</dbReference>